<protein>
    <submittedName>
        <fullName evidence="2">Uncharacterized protein</fullName>
    </submittedName>
</protein>
<geneLocation type="mitochondrion" evidence="2"/>
<dbReference type="EMBL" id="MK697702">
    <property type="protein sequence ID" value="QHR91563.1"/>
    <property type="molecule type" value="Genomic_DNA"/>
</dbReference>
<dbReference type="AlphaFoldDB" id="A0A6B9XTZ8"/>
<name>A0A6B9XTZ8_PICSI</name>
<sequence>MVKAYGGLLWTWWAWWAWWAYGEWLMVNGSWLLVNGLRLQAGCWEHGGTQSLLVTTWLNLFWWQLGKLNQYLFWWQLG</sequence>
<proteinExistence type="predicted"/>
<evidence type="ECO:0000313" key="2">
    <source>
        <dbReference type="EMBL" id="QHR91563.1"/>
    </source>
</evidence>
<gene>
    <name evidence="2" type="primary">orf05630</name>
    <name evidence="2" type="ORF">Q903MT_gene5598</name>
</gene>
<evidence type="ECO:0000256" key="1">
    <source>
        <dbReference type="SAM" id="Phobius"/>
    </source>
</evidence>
<feature type="transmembrane region" description="Helical" evidence="1">
    <location>
        <begin position="12"/>
        <end position="34"/>
    </location>
</feature>
<keyword evidence="1" id="KW-0472">Membrane</keyword>
<reference evidence="2" key="1">
    <citation type="submission" date="2019-03" db="EMBL/GenBank/DDBJ databases">
        <title>Largest Complete Mitochondrial Genome of a Gymnosperm, Sitka Spruce (Picea sitchensis), Indicates Complex Physical Structure.</title>
        <authorList>
            <person name="Jackman S.D."/>
            <person name="Coombe L."/>
            <person name="Warren R."/>
            <person name="Kirk H."/>
            <person name="Trinh E."/>
            <person name="McLeod T."/>
            <person name="Pleasance S."/>
            <person name="Pandoh P."/>
            <person name="Zhao Y."/>
            <person name="Coope R."/>
            <person name="Bousquet J."/>
            <person name="Bohlmann J.C."/>
            <person name="Jones S.J.M."/>
            <person name="Birol I."/>
        </authorList>
    </citation>
    <scope>NUCLEOTIDE SEQUENCE</scope>
    <source>
        <strain evidence="2">Q903</strain>
    </source>
</reference>
<organism evidence="2">
    <name type="scientific">Picea sitchensis</name>
    <name type="common">Sitka spruce</name>
    <name type="synonym">Pinus sitchensis</name>
    <dbReference type="NCBI Taxonomy" id="3332"/>
    <lineage>
        <taxon>Eukaryota</taxon>
        <taxon>Viridiplantae</taxon>
        <taxon>Streptophyta</taxon>
        <taxon>Embryophyta</taxon>
        <taxon>Tracheophyta</taxon>
        <taxon>Spermatophyta</taxon>
        <taxon>Pinopsida</taxon>
        <taxon>Pinidae</taxon>
        <taxon>Conifers I</taxon>
        <taxon>Pinales</taxon>
        <taxon>Pinaceae</taxon>
        <taxon>Picea</taxon>
    </lineage>
</organism>
<keyword evidence="1" id="KW-0812">Transmembrane</keyword>
<accession>A0A6B9XTZ8</accession>
<keyword evidence="2" id="KW-0496">Mitochondrion</keyword>
<keyword evidence="1" id="KW-1133">Transmembrane helix</keyword>